<reference evidence="1" key="1">
    <citation type="submission" date="2022-10" db="EMBL/GenBank/DDBJ databases">
        <title>The WGS of Solirubrobacter phytolaccae KCTC 29190.</title>
        <authorList>
            <person name="Jiang Z."/>
        </authorList>
    </citation>
    <scope>NUCLEOTIDE SEQUENCE</scope>
    <source>
        <strain evidence="1">KCTC 29190</strain>
    </source>
</reference>
<evidence type="ECO:0000313" key="1">
    <source>
        <dbReference type="EMBL" id="MDA0181843.1"/>
    </source>
</evidence>
<protein>
    <submittedName>
        <fullName evidence="1">Sulfur carrier protein ThiS</fullName>
    </submittedName>
</protein>
<dbReference type="InterPro" id="IPR010035">
    <property type="entry name" value="Thi_S"/>
</dbReference>
<comment type="caution">
    <text evidence="1">The sequence shown here is derived from an EMBL/GenBank/DDBJ whole genome shotgun (WGS) entry which is preliminary data.</text>
</comment>
<keyword evidence="2" id="KW-1185">Reference proteome</keyword>
<dbReference type="CDD" id="cd00565">
    <property type="entry name" value="Ubl_ThiS"/>
    <property type="match status" value="1"/>
</dbReference>
<evidence type="ECO:0000313" key="2">
    <source>
        <dbReference type="Proteomes" id="UP001147653"/>
    </source>
</evidence>
<sequence>MNVVLNGEPTTLADGATVESALVALDLPGAGRGVAVAVDAEVVPRGQWAKTELHEGARVEILRAIQGG</sequence>
<dbReference type="Proteomes" id="UP001147653">
    <property type="component" value="Unassembled WGS sequence"/>
</dbReference>
<dbReference type="AlphaFoldDB" id="A0A9X3N8R0"/>
<dbReference type="InterPro" id="IPR016155">
    <property type="entry name" value="Mopterin_synth/thiamin_S_b"/>
</dbReference>
<dbReference type="InterPro" id="IPR012675">
    <property type="entry name" value="Beta-grasp_dom_sf"/>
</dbReference>
<dbReference type="RefSeq" id="WP_270026197.1">
    <property type="nucleotide sequence ID" value="NZ_JAPDDP010000027.1"/>
</dbReference>
<dbReference type="EMBL" id="JAPDDP010000027">
    <property type="protein sequence ID" value="MDA0181843.1"/>
    <property type="molecule type" value="Genomic_DNA"/>
</dbReference>
<dbReference type="Gene3D" id="3.10.20.30">
    <property type="match status" value="1"/>
</dbReference>
<dbReference type="NCBIfam" id="TIGR01683">
    <property type="entry name" value="thiS"/>
    <property type="match status" value="1"/>
</dbReference>
<organism evidence="1 2">
    <name type="scientific">Solirubrobacter phytolaccae</name>
    <dbReference type="NCBI Taxonomy" id="1404360"/>
    <lineage>
        <taxon>Bacteria</taxon>
        <taxon>Bacillati</taxon>
        <taxon>Actinomycetota</taxon>
        <taxon>Thermoleophilia</taxon>
        <taxon>Solirubrobacterales</taxon>
        <taxon>Solirubrobacteraceae</taxon>
        <taxon>Solirubrobacter</taxon>
    </lineage>
</organism>
<dbReference type="InterPro" id="IPR003749">
    <property type="entry name" value="ThiS/MoaD-like"/>
</dbReference>
<dbReference type="PANTHER" id="PTHR34472">
    <property type="entry name" value="SULFUR CARRIER PROTEIN THIS"/>
    <property type="match status" value="1"/>
</dbReference>
<gene>
    <name evidence="1" type="primary">thiS</name>
    <name evidence="1" type="ORF">OJ997_16185</name>
</gene>
<accession>A0A9X3N8R0</accession>
<proteinExistence type="predicted"/>
<dbReference type="Pfam" id="PF02597">
    <property type="entry name" value="ThiS"/>
    <property type="match status" value="1"/>
</dbReference>
<dbReference type="SUPFAM" id="SSF54285">
    <property type="entry name" value="MoaD/ThiS"/>
    <property type="match status" value="1"/>
</dbReference>
<dbReference type="PANTHER" id="PTHR34472:SF1">
    <property type="entry name" value="SULFUR CARRIER PROTEIN THIS"/>
    <property type="match status" value="1"/>
</dbReference>
<name>A0A9X3N8R0_9ACTN</name>